<protein>
    <recommendedName>
        <fullName evidence="2">LiaI-LiaF-like transmembrane region domain-containing protein</fullName>
    </recommendedName>
</protein>
<dbReference type="AlphaFoldDB" id="A0A7V4U2H6"/>
<keyword evidence="1" id="KW-0472">Membrane</keyword>
<feature type="transmembrane region" description="Helical" evidence="1">
    <location>
        <begin position="33"/>
        <end position="52"/>
    </location>
</feature>
<keyword evidence="1" id="KW-1133">Transmembrane helix</keyword>
<feature type="domain" description="LiaI-LiaF-like transmembrane region" evidence="2">
    <location>
        <begin position="8"/>
        <end position="47"/>
    </location>
</feature>
<keyword evidence="1" id="KW-0812">Transmembrane</keyword>
<comment type="caution">
    <text evidence="3">The sequence shown here is derived from an EMBL/GenBank/DDBJ whole genome shotgun (WGS) entry which is preliminary data.</text>
</comment>
<reference evidence="3" key="1">
    <citation type="journal article" date="2020" name="mSystems">
        <title>Genome- and Community-Level Interaction Insights into Carbon Utilization and Element Cycling Functions of Hydrothermarchaeota in Hydrothermal Sediment.</title>
        <authorList>
            <person name="Zhou Z."/>
            <person name="Liu Y."/>
            <person name="Xu W."/>
            <person name="Pan J."/>
            <person name="Luo Z.H."/>
            <person name="Li M."/>
        </authorList>
    </citation>
    <scope>NUCLEOTIDE SEQUENCE [LARGE SCALE GENOMIC DNA]</scope>
    <source>
        <strain evidence="3">HyVt-577</strain>
    </source>
</reference>
<feature type="transmembrane region" description="Helical" evidence="1">
    <location>
        <begin position="86"/>
        <end position="105"/>
    </location>
</feature>
<evidence type="ECO:0000259" key="2">
    <source>
        <dbReference type="Pfam" id="PF18917"/>
    </source>
</evidence>
<feature type="transmembrane region" description="Helical" evidence="1">
    <location>
        <begin position="59"/>
        <end position="80"/>
    </location>
</feature>
<organism evidence="3">
    <name type="scientific">Caldithrix abyssi</name>
    <dbReference type="NCBI Taxonomy" id="187145"/>
    <lineage>
        <taxon>Bacteria</taxon>
        <taxon>Pseudomonadati</taxon>
        <taxon>Calditrichota</taxon>
        <taxon>Calditrichia</taxon>
        <taxon>Calditrichales</taxon>
        <taxon>Calditrichaceae</taxon>
        <taxon>Caldithrix</taxon>
    </lineage>
</organism>
<gene>
    <name evidence="3" type="ORF">ENK44_13540</name>
</gene>
<feature type="transmembrane region" description="Helical" evidence="1">
    <location>
        <begin position="112"/>
        <end position="130"/>
    </location>
</feature>
<proteinExistence type="predicted"/>
<dbReference type="EMBL" id="DRQG01000127">
    <property type="protein sequence ID" value="HGY56723.1"/>
    <property type="molecule type" value="Genomic_DNA"/>
</dbReference>
<dbReference type="Pfam" id="PF18917">
    <property type="entry name" value="LiaI-LiaF-like_TM1"/>
    <property type="match status" value="1"/>
</dbReference>
<feature type="transmembrane region" description="Helical" evidence="1">
    <location>
        <begin position="7"/>
        <end position="27"/>
    </location>
</feature>
<accession>A0A7V4U2H6</accession>
<feature type="transmembrane region" description="Helical" evidence="1">
    <location>
        <begin position="136"/>
        <end position="152"/>
    </location>
</feature>
<sequence>METRQKSLGVILIFLGIIFLLENLNIITFNFLTIWPVFVILGGIGFILAYMLNRRYISFIMPGTILTIYGVLFMYCNVYGWELMQFLWPIFLLGPGLGFFLLYVLRDYDREMLIPGITLTVLSFLFLFRYIEYLKYWPVLLIIGGIVLIFWQKKE</sequence>
<dbReference type="InterPro" id="IPR043726">
    <property type="entry name" value="LiaI-LiaF-like_TM1"/>
</dbReference>
<name>A0A7V4U2H6_CALAY</name>
<dbReference type="Proteomes" id="UP000885779">
    <property type="component" value="Unassembled WGS sequence"/>
</dbReference>
<evidence type="ECO:0000256" key="1">
    <source>
        <dbReference type="SAM" id="Phobius"/>
    </source>
</evidence>
<evidence type="ECO:0000313" key="3">
    <source>
        <dbReference type="EMBL" id="HGY56723.1"/>
    </source>
</evidence>